<dbReference type="HAMAP" id="MF_00242">
    <property type="entry name" value="Arg_deiminase"/>
    <property type="match status" value="1"/>
</dbReference>
<keyword evidence="6" id="KW-1185">Reference proteome</keyword>
<dbReference type="RefSeq" id="WP_141783909.1">
    <property type="nucleotide sequence ID" value="NZ_BAAAIK010000003.1"/>
</dbReference>
<dbReference type="AlphaFoldDB" id="A0A542YNK0"/>
<dbReference type="InterPro" id="IPR003876">
    <property type="entry name" value="Arg_deiminase"/>
</dbReference>
<dbReference type="Proteomes" id="UP000319516">
    <property type="component" value="Unassembled WGS sequence"/>
</dbReference>
<dbReference type="PANTHER" id="PTHR47271">
    <property type="entry name" value="ARGININE DEIMINASE"/>
    <property type="match status" value="1"/>
</dbReference>
<dbReference type="NCBIfam" id="NF002381">
    <property type="entry name" value="PRK01388.1"/>
    <property type="match status" value="1"/>
</dbReference>
<proteinExistence type="inferred from homology"/>
<protein>
    <recommendedName>
        <fullName evidence="3">Arginine deiminase</fullName>
        <shortName evidence="3">ADI</shortName>
        <ecNumber evidence="3">3.5.3.6</ecNumber>
    </recommendedName>
    <alternativeName>
        <fullName evidence="3">Arginine dihydrolase</fullName>
        <shortName evidence="3">AD</shortName>
    </alternativeName>
</protein>
<dbReference type="GO" id="GO:0019546">
    <property type="term" value="P:L-arginine deiminase pathway"/>
    <property type="evidence" value="ECO:0007669"/>
    <property type="project" value="TreeGrafter"/>
</dbReference>
<evidence type="ECO:0000256" key="2">
    <source>
        <dbReference type="ARBA" id="ARBA00022801"/>
    </source>
</evidence>
<dbReference type="Gene3D" id="3.75.10.10">
    <property type="entry name" value="L-arginine/glycine Amidinotransferase, Chain A"/>
    <property type="match status" value="1"/>
</dbReference>
<organism evidence="5 6">
    <name type="scientific">Ornithinicoccus hortensis</name>
    <dbReference type="NCBI Taxonomy" id="82346"/>
    <lineage>
        <taxon>Bacteria</taxon>
        <taxon>Bacillati</taxon>
        <taxon>Actinomycetota</taxon>
        <taxon>Actinomycetes</taxon>
        <taxon>Micrococcales</taxon>
        <taxon>Intrasporangiaceae</taxon>
        <taxon>Ornithinicoccus</taxon>
    </lineage>
</organism>
<dbReference type="Gene3D" id="1.10.3930.10">
    <property type="entry name" value="Arginine deiminase"/>
    <property type="match status" value="1"/>
</dbReference>
<feature type="active site" description="Amidino-cysteine intermediate" evidence="3 4">
    <location>
        <position position="405"/>
    </location>
</feature>
<comment type="caution">
    <text evidence="5">The sequence shown here is derived from an EMBL/GenBank/DDBJ whole genome shotgun (WGS) entry which is preliminary data.</text>
</comment>
<dbReference type="UniPathway" id="UPA00254">
    <property type="reaction ID" value="UER00364"/>
</dbReference>
<comment type="subcellular location">
    <subcellularLocation>
        <location evidence="3">Cytoplasm</location>
    </subcellularLocation>
</comment>
<evidence type="ECO:0000313" key="5">
    <source>
        <dbReference type="EMBL" id="TQL49683.1"/>
    </source>
</evidence>
<keyword evidence="3" id="KW-0056">Arginine metabolism</keyword>
<sequence length="417" mass="46051">MTFHVGSEVGRLRQVIVHRPGLEMHRLTPENKERYLYDEILWVERAQEEHDEFVQVLESRGVTVYLFDRLLEEVLAIPEARARILEQSLDERHVGPLAAEQLHAMFDGMDDQELTSHLIGGITKAEVLERIPAPNSVVIDQLAGHDSLLAPLPNHLFTRDTSAWLYGGVAVNSMHKKARRRETVHYEAIYRHHPMFAGADFSWWAEGVEDGPATAEGGDILVPGNGTVLVGMSERTTSQGVERLARRLLASGQAERIVALDMPKARALMHLDTVMTMVDRGTFTRYLGLPDLPSWTITAADGAAAGEDPAGVDLQVEAHPAEQMEQVIAQSLGLDEITILAADQDPRGAAREQWDDGCNLLAIEPNVVVAYQRNTLTNDYLRGKGVEVLEISGSELGRGRGGPRCMSCPIERDPLGD</sequence>
<comment type="similarity">
    <text evidence="1 3">Belongs to the arginine deiminase family.</text>
</comment>
<evidence type="ECO:0000256" key="1">
    <source>
        <dbReference type="ARBA" id="ARBA00010206"/>
    </source>
</evidence>
<reference evidence="5 6" key="1">
    <citation type="submission" date="2019-06" db="EMBL/GenBank/DDBJ databases">
        <title>Sequencing the genomes of 1000 actinobacteria strains.</title>
        <authorList>
            <person name="Klenk H.-P."/>
        </authorList>
    </citation>
    <scope>NUCLEOTIDE SEQUENCE [LARGE SCALE GENOMIC DNA]</scope>
    <source>
        <strain evidence="5 6">DSM 12335</strain>
    </source>
</reference>
<dbReference type="GO" id="GO:0016990">
    <property type="term" value="F:arginine deiminase activity"/>
    <property type="evidence" value="ECO:0007669"/>
    <property type="project" value="UniProtKB-UniRule"/>
</dbReference>
<dbReference type="PIRSF" id="PIRSF006356">
    <property type="entry name" value="Arg_deiminase"/>
    <property type="match status" value="1"/>
</dbReference>
<dbReference type="EMBL" id="VFOP01000001">
    <property type="protein sequence ID" value="TQL49683.1"/>
    <property type="molecule type" value="Genomic_DNA"/>
</dbReference>
<comment type="catalytic activity">
    <reaction evidence="3">
        <text>L-arginine + H2O = L-citrulline + NH4(+)</text>
        <dbReference type="Rhea" id="RHEA:19597"/>
        <dbReference type="ChEBI" id="CHEBI:15377"/>
        <dbReference type="ChEBI" id="CHEBI:28938"/>
        <dbReference type="ChEBI" id="CHEBI:32682"/>
        <dbReference type="ChEBI" id="CHEBI:57743"/>
        <dbReference type="EC" id="3.5.3.6"/>
    </reaction>
</comment>
<dbReference type="EC" id="3.5.3.6" evidence="3"/>
<comment type="pathway">
    <text evidence="3">Amino-acid degradation; L-arginine degradation via ADI pathway; carbamoyl phosphate from L-arginine: step 1/2.</text>
</comment>
<evidence type="ECO:0000256" key="3">
    <source>
        <dbReference type="HAMAP-Rule" id="MF_00242"/>
    </source>
</evidence>
<dbReference type="OrthoDB" id="9807502at2"/>
<accession>A0A542YNK0</accession>
<evidence type="ECO:0000256" key="4">
    <source>
        <dbReference type="PIRSR" id="PIRSR006356-1"/>
    </source>
</evidence>
<keyword evidence="3" id="KW-0963">Cytoplasm</keyword>
<name>A0A542YNK0_9MICO</name>
<dbReference type="PRINTS" id="PR01466">
    <property type="entry name" value="ARGDEIMINASE"/>
</dbReference>
<dbReference type="SUPFAM" id="SSF55909">
    <property type="entry name" value="Pentein"/>
    <property type="match status" value="1"/>
</dbReference>
<gene>
    <name evidence="3" type="primary">arcA</name>
    <name evidence="5" type="ORF">FB467_0770</name>
</gene>
<evidence type="ECO:0000313" key="6">
    <source>
        <dbReference type="Proteomes" id="UP000319516"/>
    </source>
</evidence>
<dbReference type="Pfam" id="PF02274">
    <property type="entry name" value="ADI"/>
    <property type="match status" value="1"/>
</dbReference>
<dbReference type="GO" id="GO:0005737">
    <property type="term" value="C:cytoplasm"/>
    <property type="evidence" value="ECO:0007669"/>
    <property type="project" value="UniProtKB-SubCell"/>
</dbReference>
<dbReference type="PANTHER" id="PTHR47271:SF2">
    <property type="entry name" value="ARGININE DEIMINASE"/>
    <property type="match status" value="1"/>
</dbReference>
<keyword evidence="2 3" id="KW-0378">Hydrolase</keyword>